<dbReference type="EMBL" id="CP029194">
    <property type="protein sequence ID" value="QES23694.1"/>
    <property type="molecule type" value="Genomic_DNA"/>
</dbReference>
<feature type="region of interest" description="Disordered" evidence="1">
    <location>
        <begin position="29"/>
        <end position="48"/>
    </location>
</feature>
<sequence>MTERPAAAVPSSASDPGIERLLTEALVPASPPSSAAASEAEAAEARAAEAEAAALMAFRAARDSGALDARPRPSDDWRPRGAAASSRLSLRTYVGAALAGLSLSGVAVASTPLPAEADQSPEKPAPVGGTPSPGSASHAGPGPSATPVRRPAPPSPPAAPGPAAVPEPAREPVHADNFTSLCRKHLRHGSAEAADPSHNSAAWQRLVAEAGGDSQIDTYCARALAKEKPREKATPPAASRGGKKAPAGPGSRPAKGAPAGAKGFSNRPERHQVPGAEPYAKDGAGEKRLTSNGKDPAAERSGTLPADENAPMAAGRMPAK</sequence>
<name>A0A5P2AZL1_STRVZ</name>
<gene>
    <name evidence="2" type="ORF">DEJ46_35015</name>
</gene>
<organism evidence="2 3">
    <name type="scientific">Streptomyces venezuelae</name>
    <dbReference type="NCBI Taxonomy" id="54571"/>
    <lineage>
        <taxon>Bacteria</taxon>
        <taxon>Bacillati</taxon>
        <taxon>Actinomycetota</taxon>
        <taxon>Actinomycetes</taxon>
        <taxon>Kitasatosporales</taxon>
        <taxon>Streptomycetaceae</taxon>
        <taxon>Streptomyces</taxon>
    </lineage>
</organism>
<feature type="region of interest" description="Disordered" evidence="1">
    <location>
        <begin position="63"/>
        <end position="86"/>
    </location>
</feature>
<evidence type="ECO:0000313" key="3">
    <source>
        <dbReference type="Proteomes" id="UP000324106"/>
    </source>
</evidence>
<dbReference type="AlphaFoldDB" id="A0A5P2AZL1"/>
<feature type="region of interest" description="Disordered" evidence="1">
    <location>
        <begin position="113"/>
        <end position="181"/>
    </location>
</feature>
<accession>A0A5P2AZL1</accession>
<feature type="compositionally biased region" description="Basic and acidic residues" evidence="1">
    <location>
        <begin position="69"/>
        <end position="79"/>
    </location>
</feature>
<feature type="compositionally biased region" description="Low complexity" evidence="1">
    <location>
        <begin position="29"/>
        <end position="40"/>
    </location>
</feature>
<feature type="compositionally biased region" description="Basic and acidic residues" evidence="1">
    <location>
        <begin position="279"/>
        <end position="289"/>
    </location>
</feature>
<feature type="compositionally biased region" description="Low complexity" evidence="1">
    <location>
        <begin position="235"/>
        <end position="263"/>
    </location>
</feature>
<protein>
    <submittedName>
        <fullName evidence="2">Uncharacterized protein</fullName>
    </submittedName>
</protein>
<reference evidence="2 3" key="1">
    <citation type="submission" date="2018-05" db="EMBL/GenBank/DDBJ databases">
        <title>Streptomyces venezuelae.</title>
        <authorList>
            <person name="Kim W."/>
            <person name="Lee N."/>
            <person name="Cho B.-K."/>
        </authorList>
    </citation>
    <scope>NUCLEOTIDE SEQUENCE [LARGE SCALE GENOMIC DNA]</scope>
    <source>
        <strain evidence="2 3">ATCC 15068</strain>
    </source>
</reference>
<dbReference type="OrthoDB" id="4338180at2"/>
<evidence type="ECO:0000313" key="2">
    <source>
        <dbReference type="EMBL" id="QES23694.1"/>
    </source>
</evidence>
<feature type="compositionally biased region" description="Basic and acidic residues" evidence="1">
    <location>
        <begin position="224"/>
        <end position="233"/>
    </location>
</feature>
<proteinExistence type="predicted"/>
<feature type="compositionally biased region" description="Pro residues" evidence="1">
    <location>
        <begin position="150"/>
        <end position="165"/>
    </location>
</feature>
<feature type="region of interest" description="Disordered" evidence="1">
    <location>
        <begin position="221"/>
        <end position="320"/>
    </location>
</feature>
<evidence type="ECO:0000256" key="1">
    <source>
        <dbReference type="SAM" id="MobiDB-lite"/>
    </source>
</evidence>
<dbReference type="RefSeq" id="WP_150272842.1">
    <property type="nucleotide sequence ID" value="NZ_CP029194.1"/>
</dbReference>
<dbReference type="Proteomes" id="UP000324106">
    <property type="component" value="Chromosome"/>
</dbReference>